<dbReference type="GO" id="GO:0016491">
    <property type="term" value="F:oxidoreductase activity"/>
    <property type="evidence" value="ECO:0007669"/>
    <property type="project" value="UniProtKB-KW"/>
</dbReference>
<proteinExistence type="predicted"/>
<dbReference type="SUPFAM" id="SSF50129">
    <property type="entry name" value="GroES-like"/>
    <property type="match status" value="1"/>
</dbReference>
<dbReference type="SUPFAM" id="SSF51735">
    <property type="entry name" value="NAD(P)-binding Rossmann-fold domains"/>
    <property type="match status" value="1"/>
</dbReference>
<dbReference type="Proteomes" id="UP000307999">
    <property type="component" value="Unassembled WGS sequence"/>
</dbReference>
<dbReference type="Pfam" id="PF00107">
    <property type="entry name" value="ADH_zinc_N"/>
    <property type="match status" value="1"/>
</dbReference>
<evidence type="ECO:0000313" key="5">
    <source>
        <dbReference type="Proteomes" id="UP000307999"/>
    </source>
</evidence>
<dbReference type="InterPro" id="IPR011032">
    <property type="entry name" value="GroES-like_sf"/>
</dbReference>
<dbReference type="InterPro" id="IPR013154">
    <property type="entry name" value="ADH-like_N"/>
</dbReference>
<dbReference type="InterPro" id="IPR013149">
    <property type="entry name" value="ADH-like_C"/>
</dbReference>
<dbReference type="Gene3D" id="3.40.50.720">
    <property type="entry name" value="NAD(P)-binding Rossmann-like Domain"/>
    <property type="match status" value="1"/>
</dbReference>
<dbReference type="Gene3D" id="3.90.180.10">
    <property type="entry name" value="Medium-chain alcohol dehydrogenases, catalytic domain"/>
    <property type="match status" value="1"/>
</dbReference>
<dbReference type="RefSeq" id="WP_136734897.1">
    <property type="nucleotide sequence ID" value="NZ_SWDB01000009.1"/>
</dbReference>
<organism evidence="4 5">
    <name type="scientific">Thalassotalea mangrovi</name>
    <dbReference type="NCBI Taxonomy" id="2572245"/>
    <lineage>
        <taxon>Bacteria</taxon>
        <taxon>Pseudomonadati</taxon>
        <taxon>Pseudomonadota</taxon>
        <taxon>Gammaproteobacteria</taxon>
        <taxon>Alteromonadales</taxon>
        <taxon>Colwelliaceae</taxon>
        <taxon>Thalassotalea</taxon>
    </lineage>
</organism>
<keyword evidence="5" id="KW-1185">Reference proteome</keyword>
<dbReference type="InterPro" id="IPR036291">
    <property type="entry name" value="NAD(P)-bd_dom_sf"/>
</dbReference>
<dbReference type="PANTHER" id="PTHR43189">
    <property type="entry name" value="ZINC-TYPE ALCOHOL DEHYDROGENASE-LIKE PROTEIN C1198.01-RELATED"/>
    <property type="match status" value="1"/>
</dbReference>
<dbReference type="OrthoDB" id="9773078at2"/>
<accession>A0A4U1B744</accession>
<evidence type="ECO:0000256" key="1">
    <source>
        <dbReference type="ARBA" id="ARBA00023002"/>
    </source>
</evidence>
<feature type="domain" description="Alcohol dehydrogenase-like C-terminal" evidence="2">
    <location>
        <begin position="177"/>
        <end position="304"/>
    </location>
</feature>
<gene>
    <name evidence="4" type="ORF">E8M12_04510</name>
</gene>
<dbReference type="PANTHER" id="PTHR43189:SF1">
    <property type="entry name" value="ZINC-TYPE ALCOHOL DEHYDROGENASE-LIKE PROTEIN C1198.01"/>
    <property type="match status" value="1"/>
</dbReference>
<protein>
    <submittedName>
        <fullName evidence="4">Alcohol dehydrogenase</fullName>
    </submittedName>
</protein>
<dbReference type="EMBL" id="SWDB01000009">
    <property type="protein sequence ID" value="TKB46321.1"/>
    <property type="molecule type" value="Genomic_DNA"/>
</dbReference>
<reference evidence="4 5" key="1">
    <citation type="submission" date="2019-04" db="EMBL/GenBank/DDBJ databases">
        <title>Thalassotalea guangxiensis sp. nov., isolated from sediment of the coastal wetland.</title>
        <authorList>
            <person name="Zheng S."/>
            <person name="Zhang D."/>
        </authorList>
    </citation>
    <scope>NUCLEOTIDE SEQUENCE [LARGE SCALE GENOMIC DNA]</scope>
    <source>
        <strain evidence="4 5">ZS-4</strain>
    </source>
</reference>
<dbReference type="Pfam" id="PF08240">
    <property type="entry name" value="ADH_N"/>
    <property type="match status" value="1"/>
</dbReference>
<evidence type="ECO:0000259" key="3">
    <source>
        <dbReference type="Pfam" id="PF08240"/>
    </source>
</evidence>
<keyword evidence="1" id="KW-0560">Oxidoreductase</keyword>
<evidence type="ECO:0000259" key="2">
    <source>
        <dbReference type="Pfam" id="PF00107"/>
    </source>
</evidence>
<name>A0A4U1B744_9GAMM</name>
<comment type="caution">
    <text evidence="4">The sequence shown here is derived from an EMBL/GenBank/DDBJ whole genome shotgun (WGS) entry which is preliminary data.</text>
</comment>
<evidence type="ECO:0000313" key="4">
    <source>
        <dbReference type="EMBL" id="TKB46321.1"/>
    </source>
</evidence>
<feature type="domain" description="Alcohol dehydrogenase-like N-terminal" evidence="3">
    <location>
        <begin position="25"/>
        <end position="139"/>
    </location>
</feature>
<dbReference type="AlphaFoldDB" id="A0A4U1B744"/>
<sequence>MNQMQSVLLENGKLAVNTIDKPTPGPGQVLVKSLACGICGSDLHITRHTDEVYDVYKTLGVMDASIQDDPGILLGHEFVAEVVSYGPETKQSMAPGARVTCVPILMSMGGAGVGVTPGLYGAYSEYFLIDEALMLPVPDGVSSIEAATTEPLAVGLHAVNRSNIENQEVALVVGCGAIGLAAIAALKLRGVKHIIASEPRASRRQVALEFGATHVVDPTQDDEVALASQLADGQPVVIFECVGIHQLINNYIMRAPAKARMVITGIHTTPTEVNFAYATVKEMDISFSYYYTPEEFAQSLQNIAEGKIPAQKMCTGKVGIDGVADTFATLFKPNDHIKVVIEPWRQGALEMMSE</sequence>